<protein>
    <recommendedName>
        <fullName evidence="1">Cupin type-2 domain-containing protein</fullName>
    </recommendedName>
</protein>
<dbReference type="InterPro" id="IPR014710">
    <property type="entry name" value="RmlC-like_jellyroll"/>
</dbReference>
<dbReference type="EMBL" id="MFKF01000389">
    <property type="protein sequence ID" value="OGG45064.1"/>
    <property type="molecule type" value="Genomic_DNA"/>
</dbReference>
<feature type="domain" description="Cupin type-2" evidence="1">
    <location>
        <begin position="35"/>
        <end position="100"/>
    </location>
</feature>
<proteinExistence type="predicted"/>
<dbReference type="Pfam" id="PF07883">
    <property type="entry name" value="Cupin_2"/>
    <property type="match status" value="1"/>
</dbReference>
<name>A0A1F6C7E2_HANXR</name>
<dbReference type="PANTHER" id="PTHR43346">
    <property type="entry name" value="LIGAND BINDING DOMAIN PROTEIN, PUTATIVE (AFU_ORTHOLOGUE AFUA_6G14370)-RELATED"/>
    <property type="match status" value="1"/>
</dbReference>
<gene>
    <name evidence="2" type="ORF">A3F84_08950</name>
</gene>
<dbReference type="SUPFAM" id="SSF51182">
    <property type="entry name" value="RmlC-like cupins"/>
    <property type="match status" value="1"/>
</dbReference>
<dbReference type="InterPro" id="IPR013096">
    <property type="entry name" value="Cupin_2"/>
</dbReference>
<accession>A0A1F6C7E2</accession>
<dbReference type="AlphaFoldDB" id="A0A1F6C7E2"/>
<dbReference type="InterPro" id="IPR011051">
    <property type="entry name" value="RmlC_Cupin_sf"/>
</dbReference>
<dbReference type="Gene3D" id="2.60.120.10">
    <property type="entry name" value="Jelly Rolls"/>
    <property type="match status" value="1"/>
</dbReference>
<evidence type="ECO:0000259" key="1">
    <source>
        <dbReference type="Pfam" id="PF07883"/>
    </source>
</evidence>
<dbReference type="PANTHER" id="PTHR43346:SF1">
    <property type="entry name" value="QUERCETIN 2,3-DIOXYGENASE-RELATED"/>
    <property type="match status" value="1"/>
</dbReference>
<reference evidence="2 3" key="1">
    <citation type="journal article" date="2016" name="Nat. Commun.">
        <title>Thousands of microbial genomes shed light on interconnected biogeochemical processes in an aquifer system.</title>
        <authorList>
            <person name="Anantharaman K."/>
            <person name="Brown C.T."/>
            <person name="Hug L.A."/>
            <person name="Sharon I."/>
            <person name="Castelle C.J."/>
            <person name="Probst A.J."/>
            <person name="Thomas B.C."/>
            <person name="Singh A."/>
            <person name="Wilkins M.J."/>
            <person name="Karaoz U."/>
            <person name="Brodie E.L."/>
            <person name="Williams K.H."/>
            <person name="Hubbard S.S."/>
            <person name="Banfield J.F."/>
        </authorList>
    </citation>
    <scope>NUCLEOTIDE SEQUENCE [LARGE SCALE GENOMIC DNA]</scope>
    <source>
        <strain evidence="3">RIFCSPLOWO2_12_FULL_64_10</strain>
    </source>
</reference>
<evidence type="ECO:0000313" key="2">
    <source>
        <dbReference type="EMBL" id="OGG45064.1"/>
    </source>
</evidence>
<organism evidence="2 3">
    <name type="scientific">Handelsmanbacteria sp. (strain RIFCSPLOWO2_12_FULL_64_10)</name>
    <dbReference type="NCBI Taxonomy" id="1817868"/>
    <lineage>
        <taxon>Bacteria</taxon>
        <taxon>Candidatus Handelsmaniibacteriota</taxon>
    </lineage>
</organism>
<sequence length="114" mass="12477">MRGDREEAQAFEWGGIKWLMGKALDGGAAQTFGVVFIATGCKNPRHYHPNCEELLYVLSGTCEHSLGEETFQLGPGDLIRVPQGALHNAVNTGWEPLRAVISFSSGDRQTVFVE</sequence>
<dbReference type="Proteomes" id="UP000178606">
    <property type="component" value="Unassembled WGS sequence"/>
</dbReference>
<dbReference type="InterPro" id="IPR052538">
    <property type="entry name" value="Flavonoid_dioxygenase-like"/>
</dbReference>
<comment type="caution">
    <text evidence="2">The sequence shown here is derived from an EMBL/GenBank/DDBJ whole genome shotgun (WGS) entry which is preliminary data.</text>
</comment>
<evidence type="ECO:0000313" key="3">
    <source>
        <dbReference type="Proteomes" id="UP000178606"/>
    </source>
</evidence>